<evidence type="ECO:0000313" key="3">
    <source>
        <dbReference type="Proteomes" id="UP000594638"/>
    </source>
</evidence>
<feature type="region of interest" description="Disordered" evidence="1">
    <location>
        <begin position="152"/>
        <end position="219"/>
    </location>
</feature>
<dbReference type="Gramene" id="OE9A075876T1">
    <property type="protein sequence ID" value="OE9A075876C1"/>
    <property type="gene ID" value="OE9A075876"/>
</dbReference>
<dbReference type="EMBL" id="CACTIH010006190">
    <property type="protein sequence ID" value="CAA3004364.1"/>
    <property type="molecule type" value="Genomic_DNA"/>
</dbReference>
<feature type="compositionally biased region" description="Polar residues" evidence="1">
    <location>
        <begin position="1"/>
        <end position="36"/>
    </location>
</feature>
<feature type="compositionally biased region" description="Polar residues" evidence="1">
    <location>
        <begin position="310"/>
        <end position="336"/>
    </location>
</feature>
<gene>
    <name evidence="2" type="ORF">OLEA9_A075876</name>
</gene>
<comment type="caution">
    <text evidence="2">The sequence shown here is derived from an EMBL/GenBank/DDBJ whole genome shotgun (WGS) entry which is preliminary data.</text>
</comment>
<reference evidence="2 3" key="1">
    <citation type="submission" date="2019-12" db="EMBL/GenBank/DDBJ databases">
        <authorList>
            <person name="Alioto T."/>
            <person name="Alioto T."/>
            <person name="Gomez Garrido J."/>
        </authorList>
    </citation>
    <scope>NUCLEOTIDE SEQUENCE [LARGE SCALE GENOMIC DNA]</scope>
</reference>
<feature type="compositionally biased region" description="Polar residues" evidence="1">
    <location>
        <begin position="345"/>
        <end position="360"/>
    </location>
</feature>
<evidence type="ECO:0000256" key="1">
    <source>
        <dbReference type="SAM" id="MobiDB-lite"/>
    </source>
</evidence>
<keyword evidence="3" id="KW-1185">Reference proteome</keyword>
<feature type="region of interest" description="Disordered" evidence="1">
    <location>
        <begin position="239"/>
        <end position="360"/>
    </location>
</feature>
<organism evidence="2 3">
    <name type="scientific">Olea europaea subsp. europaea</name>
    <dbReference type="NCBI Taxonomy" id="158383"/>
    <lineage>
        <taxon>Eukaryota</taxon>
        <taxon>Viridiplantae</taxon>
        <taxon>Streptophyta</taxon>
        <taxon>Embryophyta</taxon>
        <taxon>Tracheophyta</taxon>
        <taxon>Spermatophyta</taxon>
        <taxon>Magnoliopsida</taxon>
        <taxon>eudicotyledons</taxon>
        <taxon>Gunneridae</taxon>
        <taxon>Pentapetalae</taxon>
        <taxon>asterids</taxon>
        <taxon>lamiids</taxon>
        <taxon>Lamiales</taxon>
        <taxon>Oleaceae</taxon>
        <taxon>Oleeae</taxon>
        <taxon>Olea</taxon>
    </lineage>
</organism>
<sequence>MGDVSPTTTDESVETSGEIPTSTEFAPVISSPTTRNLPPGYRSLRDAISSGTPFTSSFWSPLTFPTMEPFTAQGRGPSVTSITTARTVCVASSTPVSSRPTTSLFGIFEPTTNVPTEGPYDRYYLSQPIFEVSVPMSIEWGSTSFHCGQVLSAQSPRRPPQDHQGKSFHGNPFTLGGPFFQPSSNPGQTAVQPTQPKIQQGFPTGQAAQPYGQPTVQYNQFSGQFDQPQVQSIQLIAQPTRPSVPSGQPSVAQPQPKPQQAQPSGQSGQFQYPQGYPSGQTTQPTGHPFGSDQPSFLPQTGPQPRPQAPSGLQMQGAVQPQPSYQPLPVTQAQFGLQSPYGHHQPQGQPLFTPYQNYQQP</sequence>
<feature type="region of interest" description="Disordered" evidence="1">
    <location>
        <begin position="1"/>
        <end position="41"/>
    </location>
</feature>
<dbReference type="Proteomes" id="UP000594638">
    <property type="component" value="Unassembled WGS sequence"/>
</dbReference>
<proteinExistence type="predicted"/>
<evidence type="ECO:0000313" key="2">
    <source>
        <dbReference type="EMBL" id="CAA3004364.1"/>
    </source>
</evidence>
<protein>
    <submittedName>
        <fullName evidence="2">Uncharacterized protein</fullName>
    </submittedName>
</protein>
<feature type="compositionally biased region" description="Polar residues" evidence="1">
    <location>
        <begin position="181"/>
        <end position="219"/>
    </location>
</feature>
<name>A0A8S0TL25_OLEEU</name>
<feature type="compositionally biased region" description="Low complexity" evidence="1">
    <location>
        <begin position="248"/>
        <end position="271"/>
    </location>
</feature>
<dbReference type="AlphaFoldDB" id="A0A8S0TL25"/>
<accession>A0A8S0TL25</accession>